<protein>
    <submittedName>
        <fullName evidence="1">Uncharacterized protein</fullName>
    </submittedName>
</protein>
<dbReference type="EMBL" id="CAQK01000320">
    <property type="protein sequence ID" value="CCQ50558.1"/>
    <property type="molecule type" value="Genomic_DNA"/>
</dbReference>
<accession>T2IBU2</accession>
<evidence type="ECO:0000313" key="1">
    <source>
        <dbReference type="EMBL" id="CCQ50558.1"/>
    </source>
</evidence>
<proteinExistence type="predicted"/>
<dbReference type="AlphaFoldDB" id="T2IBU2"/>
<sequence>MLSLAKINLIGYLPMLQWGKWVKYIRANSPIINSELKNTLTSFRGISGSGHCLYEV</sequence>
<gene>
    <name evidence="1" type="ORF">CWATWH8502_4197</name>
</gene>
<evidence type="ECO:0000313" key="2">
    <source>
        <dbReference type="Proteomes" id="UP000018348"/>
    </source>
</evidence>
<dbReference type="Proteomes" id="UP000018348">
    <property type="component" value="Unassembled WGS sequence"/>
</dbReference>
<reference evidence="1 2" key="2">
    <citation type="submission" date="2013-09" db="EMBL/GenBank/DDBJ databases">
        <title>Whole genome comparison of six Crocosphaera watsonii strains with differing phenotypes.</title>
        <authorList>
            <person name="Bench S.R."/>
            <person name="Heller P."/>
            <person name="Frank I."/>
            <person name="Arciniega M."/>
            <person name="Shilova I.N."/>
            <person name="Zehr J.P."/>
        </authorList>
    </citation>
    <scope>NUCLEOTIDE SEQUENCE [LARGE SCALE GENOMIC DNA]</scope>
    <source>
        <strain evidence="1 2">WH 8502</strain>
    </source>
</reference>
<organism evidence="1 2">
    <name type="scientific">Crocosphaera watsonii WH 8502</name>
    <dbReference type="NCBI Taxonomy" id="423474"/>
    <lineage>
        <taxon>Bacteria</taxon>
        <taxon>Bacillati</taxon>
        <taxon>Cyanobacteriota</taxon>
        <taxon>Cyanophyceae</taxon>
        <taxon>Oscillatoriophycideae</taxon>
        <taxon>Chroococcales</taxon>
        <taxon>Aphanothecaceae</taxon>
        <taxon>Crocosphaera</taxon>
    </lineage>
</organism>
<name>T2IBU2_CROWT</name>
<reference evidence="1 2" key="1">
    <citation type="submission" date="2013-01" db="EMBL/GenBank/DDBJ databases">
        <authorList>
            <person name="Bench S."/>
        </authorList>
    </citation>
    <scope>NUCLEOTIDE SEQUENCE [LARGE SCALE GENOMIC DNA]</scope>
    <source>
        <strain evidence="1 2">WH 8502</strain>
    </source>
</reference>
<comment type="caution">
    <text evidence="1">The sequence shown here is derived from an EMBL/GenBank/DDBJ whole genome shotgun (WGS) entry which is preliminary data.</text>
</comment>